<accession>Q9YDN6</accession>
<dbReference type="STRING" id="272557.APE_0879.1"/>
<name>Q9YDN6_AERPE</name>
<keyword evidence="2" id="KW-1185">Reference proteome</keyword>
<sequence>MRRGRERRRIPEHVVTDPFIDVAFVYSLIKDSERLDVIKRQAQVYVDIGSKGVETATFKKYKEEAASFIIEAFGAVYKNVDKELERKFAGYDDKTVAQVKAERAWTSLIALLASAMLMKRAGVGIGYFIPSQYADISRLEPILKVLIYEKARSRGRAASRVLEAALKDLGVDRKLEELAEIAPTLWWVNLIMESEIIEGLLKFHYLTYVFRDRINAFVAEVEDTLSTIEEHQADYDYGEIEVLKGLLSRCVELRGQYINKLQNALLFIKSLRPSVLKIAKPEQWEWFIKDETLTYATMVYLAETQRLSGAGRISLSITRLLEPKKGVYAGVASALASLLALSPVFMQYNIEARGKAVITPADIVVAVLRLIGRHGRARDFTVGVEDAVAEIIQFWREADILRRVSIYAEEDATQDMQHILDSFNASMALLLSTGIDGVHPVTSKRVLLKLPPRMIAYDSLFVRPNAFFEMVRKVWGG</sequence>
<gene>
    <name evidence="1" type="ordered locus">APE_0879.1</name>
</gene>
<evidence type="ECO:0000313" key="2">
    <source>
        <dbReference type="Proteomes" id="UP000002518"/>
    </source>
</evidence>
<dbReference type="Proteomes" id="UP000002518">
    <property type="component" value="Chromosome"/>
</dbReference>
<dbReference type="EnsemblBacteria" id="BAA79861">
    <property type="protein sequence ID" value="BAA79861"/>
    <property type="gene ID" value="APE_0879.1"/>
</dbReference>
<dbReference type="AlphaFoldDB" id="Q9YDN6"/>
<dbReference type="RefSeq" id="WP_010866036.1">
    <property type="nucleotide sequence ID" value="NC_000854.2"/>
</dbReference>
<dbReference type="EMBL" id="BA000002">
    <property type="protein sequence ID" value="BAA79861.2"/>
    <property type="molecule type" value="Genomic_DNA"/>
</dbReference>
<organism evidence="1 2">
    <name type="scientific">Aeropyrum pernix (strain ATCC 700893 / DSM 11879 / JCM 9820 / NBRC 100138 / K1)</name>
    <dbReference type="NCBI Taxonomy" id="272557"/>
    <lineage>
        <taxon>Archaea</taxon>
        <taxon>Thermoproteota</taxon>
        <taxon>Thermoprotei</taxon>
        <taxon>Desulfurococcales</taxon>
        <taxon>Desulfurococcaceae</taxon>
        <taxon>Aeropyrum</taxon>
    </lineage>
</organism>
<dbReference type="PIR" id="E72682">
    <property type="entry name" value="E72682"/>
</dbReference>
<evidence type="ECO:0000313" key="1">
    <source>
        <dbReference type="EMBL" id="BAA79861.2"/>
    </source>
</evidence>
<reference evidence="1 2" key="1">
    <citation type="journal article" date="1999" name="DNA Res.">
        <title>Complete genome sequence of an aerobic hyper-thermophilic crenarchaeon, Aeropyrum pernix K1.</title>
        <authorList>
            <person name="Kawarabayasi Y."/>
            <person name="Hino Y."/>
            <person name="Horikawa H."/>
            <person name="Yamazaki S."/>
            <person name="Haikawa Y."/>
            <person name="Jin-no K."/>
            <person name="Takahashi M."/>
            <person name="Sekine M."/>
            <person name="Baba S."/>
            <person name="Ankai A."/>
            <person name="Kosugi H."/>
            <person name="Hosoyama A."/>
            <person name="Fukui S."/>
            <person name="Nagai Y."/>
            <person name="Nishijima K."/>
            <person name="Nakazawa H."/>
            <person name="Takamiya M."/>
            <person name="Masuda S."/>
            <person name="Funahashi T."/>
            <person name="Tanaka T."/>
            <person name="Kudoh Y."/>
            <person name="Yamazaki J."/>
            <person name="Kushida N."/>
            <person name="Oguchi A."/>
            <person name="Aoki K."/>
            <person name="Kubota K."/>
            <person name="Nakamura Y."/>
            <person name="Nomura N."/>
            <person name="Sako Y."/>
            <person name="Kikuchi H."/>
        </authorList>
    </citation>
    <scope>NUCLEOTIDE SEQUENCE [LARGE SCALE GENOMIC DNA]</scope>
    <source>
        <strain evidence="2">ATCC 700893 / DSM 11879 / JCM 9820 / NBRC 100138 / K1</strain>
    </source>
</reference>
<dbReference type="GeneID" id="1444971"/>
<dbReference type="KEGG" id="ape:APE_0879.1"/>
<protein>
    <submittedName>
        <fullName evidence="1">Uncharacterized protein</fullName>
    </submittedName>
</protein>
<proteinExistence type="predicted"/>